<gene>
    <name evidence="1" type="ORF">AFUS01_LOCUS47275</name>
</gene>
<sequence>MLPPSPHLIQRTQIIIFSGSGLWNGANYPSHDDCSIHRGNNSGEKGLVGLVGSYFHYITRRYISMLCCHQHPPQRLPVYEPNMKWDGHEEEERNISWNFFGHGRSNSRFLSRSGWVVCTGLEFWGY</sequence>
<proteinExistence type="predicted"/>
<reference evidence="1" key="1">
    <citation type="submission" date="2021-06" db="EMBL/GenBank/DDBJ databases">
        <authorList>
            <person name="Hodson N. C."/>
            <person name="Mongue J. A."/>
            <person name="Jaron S. K."/>
        </authorList>
    </citation>
    <scope>NUCLEOTIDE SEQUENCE</scope>
</reference>
<comment type="caution">
    <text evidence="1">The sequence shown here is derived from an EMBL/GenBank/DDBJ whole genome shotgun (WGS) entry which is preliminary data.</text>
</comment>
<protein>
    <submittedName>
        <fullName evidence="1">Uncharacterized protein</fullName>
    </submittedName>
</protein>
<dbReference type="AlphaFoldDB" id="A0A8J2PYP3"/>
<dbReference type="Proteomes" id="UP000708208">
    <property type="component" value="Unassembled WGS sequence"/>
</dbReference>
<organism evidence="1 2">
    <name type="scientific">Allacma fusca</name>
    <dbReference type="NCBI Taxonomy" id="39272"/>
    <lineage>
        <taxon>Eukaryota</taxon>
        <taxon>Metazoa</taxon>
        <taxon>Ecdysozoa</taxon>
        <taxon>Arthropoda</taxon>
        <taxon>Hexapoda</taxon>
        <taxon>Collembola</taxon>
        <taxon>Symphypleona</taxon>
        <taxon>Sminthuridae</taxon>
        <taxon>Allacma</taxon>
    </lineage>
</organism>
<accession>A0A8J2PYP3</accession>
<evidence type="ECO:0000313" key="1">
    <source>
        <dbReference type="EMBL" id="CAG7838289.1"/>
    </source>
</evidence>
<evidence type="ECO:0000313" key="2">
    <source>
        <dbReference type="Proteomes" id="UP000708208"/>
    </source>
</evidence>
<keyword evidence="2" id="KW-1185">Reference proteome</keyword>
<dbReference type="EMBL" id="CAJVCH010571698">
    <property type="protein sequence ID" value="CAG7838289.1"/>
    <property type="molecule type" value="Genomic_DNA"/>
</dbReference>
<name>A0A8J2PYP3_9HEXA</name>